<keyword evidence="2" id="KW-0456">Lyase</keyword>
<name>A0A6A5X5P5_9PLEO</name>
<dbReference type="Gene3D" id="3.20.20.10">
    <property type="entry name" value="Alanine racemase"/>
    <property type="match status" value="1"/>
</dbReference>
<reference evidence="4" key="1">
    <citation type="journal article" date="2020" name="Stud. Mycol.">
        <title>101 Dothideomycetes genomes: a test case for predicting lifestyles and emergence of pathogens.</title>
        <authorList>
            <person name="Haridas S."/>
            <person name="Albert R."/>
            <person name="Binder M."/>
            <person name="Bloem J."/>
            <person name="Labutti K."/>
            <person name="Salamov A."/>
            <person name="Andreopoulos B."/>
            <person name="Baker S."/>
            <person name="Barry K."/>
            <person name="Bills G."/>
            <person name="Bluhm B."/>
            <person name="Cannon C."/>
            <person name="Castanera R."/>
            <person name="Culley D."/>
            <person name="Daum C."/>
            <person name="Ezra D."/>
            <person name="Gonzalez J."/>
            <person name="Henrissat B."/>
            <person name="Kuo A."/>
            <person name="Liang C."/>
            <person name="Lipzen A."/>
            <person name="Lutzoni F."/>
            <person name="Magnuson J."/>
            <person name="Mondo S."/>
            <person name="Nolan M."/>
            <person name="Ohm R."/>
            <person name="Pangilinan J."/>
            <person name="Park H.-J."/>
            <person name="Ramirez L."/>
            <person name="Alfaro M."/>
            <person name="Sun H."/>
            <person name="Tritt A."/>
            <person name="Yoshinaga Y."/>
            <person name="Zwiers L.-H."/>
            <person name="Turgeon B."/>
            <person name="Goodwin S."/>
            <person name="Spatafora J."/>
            <person name="Crous P."/>
            <person name="Grigoriev I."/>
        </authorList>
    </citation>
    <scope>NUCLEOTIDE SEQUENCE</scope>
    <source>
        <strain evidence="4">CBS 123094</strain>
    </source>
</reference>
<dbReference type="AlphaFoldDB" id="A0A6A5X5P5"/>
<dbReference type="InterPro" id="IPR001608">
    <property type="entry name" value="Ala_racemase_N"/>
</dbReference>
<dbReference type="Pfam" id="PF01168">
    <property type="entry name" value="Ala_racemase_N"/>
    <property type="match status" value="1"/>
</dbReference>
<dbReference type="InterPro" id="IPR042208">
    <property type="entry name" value="D-ser_dehydrat-like_sf"/>
</dbReference>
<gene>
    <name evidence="4" type="ORF">P154DRAFT_18055</name>
</gene>
<dbReference type="GO" id="GO:0008721">
    <property type="term" value="F:D-serine ammonia-lyase activity"/>
    <property type="evidence" value="ECO:0007669"/>
    <property type="project" value="TreeGrafter"/>
</dbReference>
<dbReference type="InterPro" id="IPR029066">
    <property type="entry name" value="PLP-binding_barrel"/>
</dbReference>
<keyword evidence="5" id="KW-1185">Reference proteome</keyword>
<protein>
    <recommendedName>
        <fullName evidence="3">D-serine dehydratase-like domain-containing protein</fullName>
    </recommendedName>
</protein>
<dbReference type="InterPro" id="IPR026956">
    <property type="entry name" value="D-ser_dehydrat-like_dom"/>
</dbReference>
<dbReference type="SUPFAM" id="SSF51419">
    <property type="entry name" value="PLP-binding barrel"/>
    <property type="match status" value="1"/>
</dbReference>
<dbReference type="OrthoDB" id="20198at2759"/>
<evidence type="ECO:0000256" key="2">
    <source>
        <dbReference type="ARBA" id="ARBA00023239"/>
    </source>
</evidence>
<proteinExistence type="inferred from homology"/>
<dbReference type="GO" id="GO:0036088">
    <property type="term" value="P:D-serine catabolic process"/>
    <property type="evidence" value="ECO:0007669"/>
    <property type="project" value="TreeGrafter"/>
</dbReference>
<evidence type="ECO:0000313" key="4">
    <source>
        <dbReference type="EMBL" id="KAF2008220.1"/>
    </source>
</evidence>
<evidence type="ECO:0000256" key="1">
    <source>
        <dbReference type="ARBA" id="ARBA00005323"/>
    </source>
</evidence>
<organism evidence="4 5">
    <name type="scientific">Amniculicola lignicola CBS 123094</name>
    <dbReference type="NCBI Taxonomy" id="1392246"/>
    <lineage>
        <taxon>Eukaryota</taxon>
        <taxon>Fungi</taxon>
        <taxon>Dikarya</taxon>
        <taxon>Ascomycota</taxon>
        <taxon>Pezizomycotina</taxon>
        <taxon>Dothideomycetes</taxon>
        <taxon>Pleosporomycetidae</taxon>
        <taxon>Pleosporales</taxon>
        <taxon>Amniculicolaceae</taxon>
        <taxon>Amniculicola</taxon>
    </lineage>
</organism>
<dbReference type="SMART" id="SM01119">
    <property type="entry name" value="D-ser_dehydrat"/>
    <property type="match status" value="1"/>
</dbReference>
<sequence length="467" mass="50449">METLPSSNYPLPSVASLQLQYIGKSLLNVPTPAVVIDRAVVKRNSIAMLQVCSKLGVNFRAHVKSHKTLELAKIQVGNDMKAPADFVVSTLVEAENLLPFMLECVAIGRPCSILYGVPISQSCLPRLFRLASLLPSSATNIIIDNFTAFHHYTAQYHTFAQTLSAKNLAAKEIGTFIKIDTGYNRAGIKATSPAFSDLVKTVTDSGSFKGFYSHYGHSYAGSSEEEAATGLIEELRGLEEACSLSTLSPSTSICLSVGATPTATAAQNMFLSTSPKVAEFNEILARLKKSYKVEFHAGVYPLLDMQQVATKARPSANAGKQSGFEPLSKSNIGIKVLVEVTSIYTERSKPELLISAGSLALGREPCKSYPGWGVVSPELGNAKGIVYDEGGEKQGWIVGRISQEHGILTWEGESRGINELGIGTKLLVWPNHACVAGAGFGWYLVVDSDVEGHAYDVVDVWVRWRGW</sequence>
<evidence type="ECO:0000313" key="5">
    <source>
        <dbReference type="Proteomes" id="UP000799779"/>
    </source>
</evidence>
<dbReference type="Gene3D" id="2.40.37.20">
    <property type="entry name" value="D-serine dehydratase-like domain"/>
    <property type="match status" value="1"/>
</dbReference>
<dbReference type="InterPro" id="IPR051466">
    <property type="entry name" value="D-amino_acid_metab_enzyme"/>
</dbReference>
<comment type="similarity">
    <text evidence="1">Belongs to the DSD1 family.</text>
</comment>
<evidence type="ECO:0000259" key="3">
    <source>
        <dbReference type="SMART" id="SM01119"/>
    </source>
</evidence>
<dbReference type="PANTHER" id="PTHR28004:SF2">
    <property type="entry name" value="D-SERINE DEHYDRATASE"/>
    <property type="match status" value="1"/>
</dbReference>
<dbReference type="EMBL" id="ML977556">
    <property type="protein sequence ID" value="KAF2008220.1"/>
    <property type="molecule type" value="Genomic_DNA"/>
</dbReference>
<dbReference type="PANTHER" id="PTHR28004">
    <property type="entry name" value="ZGC:162816-RELATED"/>
    <property type="match status" value="1"/>
</dbReference>
<accession>A0A6A5X5P5</accession>
<dbReference type="Proteomes" id="UP000799779">
    <property type="component" value="Unassembled WGS sequence"/>
</dbReference>
<feature type="domain" description="D-serine dehydratase-like" evidence="3">
    <location>
        <begin position="333"/>
        <end position="447"/>
    </location>
</feature>
<dbReference type="Pfam" id="PF14031">
    <property type="entry name" value="D-ser_dehydrat"/>
    <property type="match status" value="1"/>
</dbReference>